<keyword evidence="1" id="KW-1133">Transmembrane helix</keyword>
<protein>
    <submittedName>
        <fullName evidence="2">Invasion gene expression up-regulator, SirB</fullName>
    </submittedName>
</protein>
<evidence type="ECO:0000256" key="1">
    <source>
        <dbReference type="SAM" id="Phobius"/>
    </source>
</evidence>
<feature type="transmembrane region" description="Helical" evidence="1">
    <location>
        <begin position="49"/>
        <end position="68"/>
    </location>
</feature>
<gene>
    <name evidence="2" type="primary">sirB2</name>
    <name evidence="2" type="ORF">NCTC12998_02273</name>
</gene>
<dbReference type="GO" id="GO:0005886">
    <property type="term" value="C:plasma membrane"/>
    <property type="evidence" value="ECO:0007669"/>
    <property type="project" value="TreeGrafter"/>
</dbReference>
<reference evidence="2 3" key="1">
    <citation type="submission" date="2019-03" db="EMBL/GenBank/DDBJ databases">
        <authorList>
            <consortium name="Pathogen Informatics"/>
        </authorList>
    </citation>
    <scope>NUCLEOTIDE SEQUENCE [LARGE SCALE GENOMIC DNA]</scope>
    <source>
        <strain evidence="2 3">NCTC12998</strain>
    </source>
</reference>
<dbReference type="PANTHER" id="PTHR39594:SF1">
    <property type="entry name" value="PROTEIN YCHQ"/>
    <property type="match status" value="1"/>
</dbReference>
<evidence type="ECO:0000313" key="2">
    <source>
        <dbReference type="EMBL" id="VFS63404.1"/>
    </source>
</evidence>
<keyword evidence="1" id="KW-0472">Membrane</keyword>
<dbReference type="Pfam" id="PF04247">
    <property type="entry name" value="SirB"/>
    <property type="match status" value="1"/>
</dbReference>
<proteinExistence type="predicted"/>
<accession>A0A485AQV4</accession>
<organism evidence="2 3">
    <name type="scientific">Raoultella planticola</name>
    <name type="common">Klebsiella planticola</name>
    <dbReference type="NCBI Taxonomy" id="575"/>
    <lineage>
        <taxon>Bacteria</taxon>
        <taxon>Pseudomonadati</taxon>
        <taxon>Pseudomonadota</taxon>
        <taxon>Gammaproteobacteria</taxon>
        <taxon>Enterobacterales</taxon>
        <taxon>Enterobacteriaceae</taxon>
        <taxon>Klebsiella/Raoultella group</taxon>
        <taxon>Raoultella</taxon>
    </lineage>
</organism>
<dbReference type="EMBL" id="CAADJE010000021">
    <property type="protein sequence ID" value="VFS63404.1"/>
    <property type="molecule type" value="Genomic_DNA"/>
</dbReference>
<sequence>MNLFSAVLYLHIACVVVSVSLFTLRYWWTYSGNARLNQRWVRIAPHCSDTLLFLSGAGLMAITHYLPFTEDGSWLTEKLFGVIIYIALGFIALGRRRPAQPTESVYCLSVGFGGVVHHHTTRHYKNTVTGVSHEVIS</sequence>
<dbReference type="InterPro" id="IPR007360">
    <property type="entry name" value="SirB"/>
</dbReference>
<evidence type="ECO:0000313" key="3">
    <source>
        <dbReference type="Proteomes" id="UP000345637"/>
    </source>
</evidence>
<dbReference type="PANTHER" id="PTHR39594">
    <property type="entry name" value="PROTEIN YCHQ"/>
    <property type="match status" value="1"/>
</dbReference>
<feature type="transmembrane region" description="Helical" evidence="1">
    <location>
        <begin position="6"/>
        <end position="28"/>
    </location>
</feature>
<name>A0A485AQV4_RAOPL</name>
<keyword evidence="1" id="KW-0812">Transmembrane</keyword>
<dbReference type="AlphaFoldDB" id="A0A485AQV4"/>
<dbReference type="Proteomes" id="UP000345637">
    <property type="component" value="Unassembled WGS sequence"/>
</dbReference>
<feature type="transmembrane region" description="Helical" evidence="1">
    <location>
        <begin position="74"/>
        <end position="93"/>
    </location>
</feature>